<comment type="caution">
    <text evidence="1">The sequence shown here is derived from an EMBL/GenBank/DDBJ whole genome shotgun (WGS) entry which is preliminary data.</text>
</comment>
<evidence type="ECO:0000313" key="1">
    <source>
        <dbReference type="EMBL" id="TNN59427.1"/>
    </source>
</evidence>
<sequence>MIIIIFPLVPDPLRLHKDCWAREALGKTGGPLRNVNIPLRAQSRTADCRQAIDRLHEEKFD</sequence>
<name>A0A4Z2H0N7_9TELE</name>
<keyword evidence="2" id="KW-1185">Reference proteome</keyword>
<accession>A0A4Z2H0N7</accession>
<gene>
    <name evidence="1" type="ORF">EYF80_030342</name>
</gene>
<dbReference type="AlphaFoldDB" id="A0A4Z2H0N7"/>
<reference evidence="1 2" key="1">
    <citation type="submission" date="2019-03" db="EMBL/GenBank/DDBJ databases">
        <title>First draft genome of Liparis tanakae, snailfish: a comprehensive survey of snailfish specific genes.</title>
        <authorList>
            <person name="Kim W."/>
            <person name="Song I."/>
            <person name="Jeong J.-H."/>
            <person name="Kim D."/>
            <person name="Kim S."/>
            <person name="Ryu S."/>
            <person name="Song J.Y."/>
            <person name="Lee S.K."/>
        </authorList>
    </citation>
    <scope>NUCLEOTIDE SEQUENCE [LARGE SCALE GENOMIC DNA]</scope>
    <source>
        <tissue evidence="1">Muscle</tissue>
    </source>
</reference>
<proteinExistence type="predicted"/>
<protein>
    <submittedName>
        <fullName evidence="1">Uncharacterized protein</fullName>
    </submittedName>
</protein>
<dbReference type="EMBL" id="SRLO01000356">
    <property type="protein sequence ID" value="TNN59427.1"/>
    <property type="molecule type" value="Genomic_DNA"/>
</dbReference>
<organism evidence="1 2">
    <name type="scientific">Liparis tanakae</name>
    <name type="common">Tanaka's snailfish</name>
    <dbReference type="NCBI Taxonomy" id="230148"/>
    <lineage>
        <taxon>Eukaryota</taxon>
        <taxon>Metazoa</taxon>
        <taxon>Chordata</taxon>
        <taxon>Craniata</taxon>
        <taxon>Vertebrata</taxon>
        <taxon>Euteleostomi</taxon>
        <taxon>Actinopterygii</taxon>
        <taxon>Neopterygii</taxon>
        <taxon>Teleostei</taxon>
        <taxon>Neoteleostei</taxon>
        <taxon>Acanthomorphata</taxon>
        <taxon>Eupercaria</taxon>
        <taxon>Perciformes</taxon>
        <taxon>Cottioidei</taxon>
        <taxon>Cottales</taxon>
        <taxon>Liparidae</taxon>
        <taxon>Liparis</taxon>
    </lineage>
</organism>
<dbReference type="Proteomes" id="UP000314294">
    <property type="component" value="Unassembled WGS sequence"/>
</dbReference>
<evidence type="ECO:0000313" key="2">
    <source>
        <dbReference type="Proteomes" id="UP000314294"/>
    </source>
</evidence>